<dbReference type="AlphaFoldDB" id="X1MX73"/>
<comment type="caution">
    <text evidence="2">The sequence shown here is derived from an EMBL/GenBank/DDBJ whole genome shotgun (WGS) entry which is preliminary data.</text>
</comment>
<protein>
    <submittedName>
        <fullName evidence="2">Uncharacterized protein</fullName>
    </submittedName>
</protein>
<organism evidence="2">
    <name type="scientific">marine sediment metagenome</name>
    <dbReference type="NCBI Taxonomy" id="412755"/>
    <lineage>
        <taxon>unclassified sequences</taxon>
        <taxon>metagenomes</taxon>
        <taxon>ecological metagenomes</taxon>
    </lineage>
</organism>
<sequence>MAGTVELTEFYAPHNHKKDTEIMQKLALKEWIRESRRSIIPGTTTYEPKEYPTVITADKIVNELENINYRLKELEKLMTKIMDRI</sequence>
<gene>
    <name evidence="2" type="ORF">S06H3_31066</name>
</gene>
<evidence type="ECO:0000313" key="2">
    <source>
        <dbReference type="EMBL" id="GAI19290.1"/>
    </source>
</evidence>
<keyword evidence="1" id="KW-0175">Coiled coil</keyword>
<accession>X1MX73</accession>
<proteinExistence type="predicted"/>
<dbReference type="EMBL" id="BARV01018357">
    <property type="protein sequence ID" value="GAI19290.1"/>
    <property type="molecule type" value="Genomic_DNA"/>
</dbReference>
<evidence type="ECO:0000256" key="1">
    <source>
        <dbReference type="SAM" id="Coils"/>
    </source>
</evidence>
<feature type="coiled-coil region" evidence="1">
    <location>
        <begin position="57"/>
        <end position="84"/>
    </location>
</feature>
<name>X1MX73_9ZZZZ</name>
<reference evidence="2" key="1">
    <citation type="journal article" date="2014" name="Front. Microbiol.">
        <title>High frequency of phylogenetically diverse reductive dehalogenase-homologous genes in deep subseafloor sedimentary metagenomes.</title>
        <authorList>
            <person name="Kawai M."/>
            <person name="Futagami T."/>
            <person name="Toyoda A."/>
            <person name="Takaki Y."/>
            <person name="Nishi S."/>
            <person name="Hori S."/>
            <person name="Arai W."/>
            <person name="Tsubouchi T."/>
            <person name="Morono Y."/>
            <person name="Uchiyama I."/>
            <person name="Ito T."/>
            <person name="Fujiyama A."/>
            <person name="Inagaki F."/>
            <person name="Takami H."/>
        </authorList>
    </citation>
    <scope>NUCLEOTIDE SEQUENCE</scope>
    <source>
        <strain evidence="2">Expedition CK06-06</strain>
    </source>
</reference>